<dbReference type="RefSeq" id="WP_107321876.1">
    <property type="nucleotide sequence ID" value="NZ_CAXAOX010000002.1"/>
</dbReference>
<evidence type="ECO:0000313" key="1">
    <source>
        <dbReference type="EMBL" id="AVU75202.1"/>
    </source>
</evidence>
<gene>
    <name evidence="1" type="ORF">CRX69_08305</name>
</gene>
<proteinExistence type="predicted"/>
<dbReference type="Proteomes" id="UP000241936">
    <property type="component" value="Chromosome"/>
</dbReference>
<dbReference type="EMBL" id="CP024081">
    <property type="protein sequence ID" value="AVU75202.1"/>
    <property type="molecule type" value="Genomic_DNA"/>
</dbReference>
<name>A0ABM6UCR1_9PSED</name>
<protein>
    <recommendedName>
        <fullName evidence="3">Phage protein</fullName>
    </recommendedName>
</protein>
<evidence type="ECO:0000313" key="2">
    <source>
        <dbReference type="Proteomes" id="UP000241936"/>
    </source>
</evidence>
<keyword evidence="2" id="KW-1185">Reference proteome</keyword>
<sequence>MKTQHRFHFPKVTGRNVQELPSDFDFHVSIGDRIEFEAIPGTEWVVTQKKFKVLFDGSVEYVDYETDEA</sequence>
<evidence type="ECO:0008006" key="3">
    <source>
        <dbReference type="Google" id="ProtNLM"/>
    </source>
</evidence>
<reference evidence="1 2" key="1">
    <citation type="journal article" date="2018" name="Front. Microbiol.">
        <title>Pseudomonas rhizophila S211, a New Plant Growth-Promoting Rhizobacterium with Potential in Pesticide-Bioremediation.</title>
        <authorList>
            <person name="Hassen W."/>
            <person name="Neifar M."/>
            <person name="Cherif H."/>
            <person name="Najjari A."/>
            <person name="Chouchane H."/>
            <person name="Driouich R.C."/>
            <person name="Salah A."/>
            <person name="Naili F."/>
            <person name="Mosbah A."/>
            <person name="Souissi Y."/>
            <person name="Raddadi N."/>
            <person name="Ouzari H.I."/>
            <person name="Fava F."/>
            <person name="Cherif A."/>
        </authorList>
    </citation>
    <scope>NUCLEOTIDE SEQUENCE [LARGE SCALE GENOMIC DNA]</scope>
    <source>
        <strain evidence="1 2">S211</strain>
    </source>
</reference>
<organism evidence="1 2">
    <name type="scientific">Pseudomonas rhizophila</name>
    <dbReference type="NCBI Taxonomy" id="2045200"/>
    <lineage>
        <taxon>Bacteria</taxon>
        <taxon>Pseudomonadati</taxon>
        <taxon>Pseudomonadota</taxon>
        <taxon>Gammaproteobacteria</taxon>
        <taxon>Pseudomonadales</taxon>
        <taxon>Pseudomonadaceae</taxon>
        <taxon>Pseudomonas</taxon>
    </lineage>
</organism>
<accession>A0ABM6UCR1</accession>